<evidence type="ECO:0000313" key="3">
    <source>
        <dbReference type="EMBL" id="KAF7722529.1"/>
    </source>
</evidence>
<protein>
    <recommendedName>
        <fullName evidence="2">DUF6729 domain-containing protein</fullName>
    </recommendedName>
</protein>
<dbReference type="PANTHER" id="PTHR24401">
    <property type="entry name" value="SI:CH211-243P7.3-RELATED"/>
    <property type="match status" value="1"/>
</dbReference>
<gene>
    <name evidence="3" type="ORF">EC973_003056</name>
</gene>
<evidence type="ECO:0000313" key="4">
    <source>
        <dbReference type="Proteomes" id="UP000605846"/>
    </source>
</evidence>
<name>A0A8H7BIC4_9FUNG</name>
<evidence type="ECO:0000256" key="1">
    <source>
        <dbReference type="SAM" id="MobiDB-lite"/>
    </source>
</evidence>
<feature type="compositionally biased region" description="Acidic residues" evidence="1">
    <location>
        <begin position="43"/>
        <end position="53"/>
    </location>
</feature>
<dbReference type="AlphaFoldDB" id="A0A8H7BIC4"/>
<dbReference type="PANTHER" id="PTHR24401:SF29">
    <property type="entry name" value="SI:CH211-243P7.3-RELATED"/>
    <property type="match status" value="1"/>
</dbReference>
<reference evidence="3" key="1">
    <citation type="submission" date="2020-01" db="EMBL/GenBank/DDBJ databases">
        <title>Genome Sequencing of Three Apophysomyces-Like Fungal Strains Confirms a Novel Fungal Genus in the Mucoromycota with divergent Burkholderia-like Endosymbiotic Bacteria.</title>
        <authorList>
            <person name="Stajich J.E."/>
            <person name="Macias A.M."/>
            <person name="Carter-House D."/>
            <person name="Lovett B."/>
            <person name="Kasson L.R."/>
            <person name="Berry K."/>
            <person name="Grigoriev I."/>
            <person name="Chang Y."/>
            <person name="Spatafora J."/>
            <person name="Kasson M.T."/>
        </authorList>
    </citation>
    <scope>NUCLEOTIDE SEQUENCE</scope>
    <source>
        <strain evidence="3">NRRL A-21654</strain>
    </source>
</reference>
<dbReference type="InterPro" id="IPR046616">
    <property type="entry name" value="DUF6729"/>
</dbReference>
<dbReference type="OrthoDB" id="2278185at2759"/>
<feature type="domain" description="DUF6729" evidence="2">
    <location>
        <begin position="126"/>
        <end position="300"/>
    </location>
</feature>
<dbReference type="EMBL" id="JABAYA010000190">
    <property type="protein sequence ID" value="KAF7722529.1"/>
    <property type="molecule type" value="Genomic_DNA"/>
</dbReference>
<evidence type="ECO:0000259" key="2">
    <source>
        <dbReference type="Pfam" id="PF20499"/>
    </source>
</evidence>
<dbReference type="Proteomes" id="UP000605846">
    <property type="component" value="Unassembled WGS sequence"/>
</dbReference>
<accession>A0A8H7BIC4</accession>
<feature type="region of interest" description="Disordered" evidence="1">
    <location>
        <begin position="43"/>
        <end position="71"/>
    </location>
</feature>
<sequence length="945" mass="107926">MGNTMTSSSADRNADEFQAMGPSGQVLLTIAPTESLGNLALQEEEDVSNEENIDSSSADNIQAQSEDSPIGETDLLEDDQWYDDENVVENDDNDHQATNGALEEYFASIQNRLVLDGYPYEYKIGTFWINPPAPFFALRNNKLVPTMLYYPRVFLWLPHHLLVGGETLQCPTCNHLLEVKAYNKSPRARRVVDLDRISHFYIMSIRYRCTSRNCNLTINSYDARVLKQLPGHLAAEFPAYLTHKCAVSKTVGDLLRPCMQSAMGVVRFRRTLQELHYLRYDRLKLQYLNAIKSRRKFPRLVDMLSSNSSPLPFSRFSDRAGFAGYVPSAAYFCLIYTAIIDQLRPLMDKQMSAIGGQVLEGDHSFKIIKHMGTIGSAPIFTPLYTVCNEYEEIRLQQLVPTKSLSHLKSCFQQMLDSYRLYGHKEPELFFTDNVQGDRRFLEEVLPSLRHNIRSNNVIVSEQRNPRILKGIFHLMDMIKISRLHELAKEFLRRLCDALLVVDQDDRLLVERHLATKNLTWDYMLSTRPSWVLRRVKRVVPPVEDLYPVIENLFREYGPIKCPTTGYPLFDEEAWKQSANVLKAIEQGQVSDPPGFSLYFKIGHDKDNLPLYRCSRGTNSLEGGVGTANRCGHVHSGHYEPWPTETIQVLIRELGVNDNSNDRLVAATQNIEIDTPIETFGIGAFLPDLADSLNITLVETDRDKHTQPIADLSKQASTNLVLSGRSTANPKKQLYTYLANKQRSKYAIVPVHTQQELDLFRRMMEIYHQQQNQIDWTSIAQSWNKDHADGETIFYKTSEHIKSHYHVWFERKVATMTILSSRGIFNTMRQHLQSPSRARVIEPAHTPSPLTIPALSQIPSYRLNTWPIFTLLPQQPRYPAISGTHTPPRISPKLVDLYINSDSSQISNILVGIPKKSTRTCSICRDPSCKGFSLKTRCQYRNPSDT</sequence>
<comment type="caution">
    <text evidence="3">The sequence shown here is derived from an EMBL/GenBank/DDBJ whole genome shotgun (WGS) entry which is preliminary data.</text>
</comment>
<organism evidence="3 4">
    <name type="scientific">Apophysomyces ossiformis</name>
    <dbReference type="NCBI Taxonomy" id="679940"/>
    <lineage>
        <taxon>Eukaryota</taxon>
        <taxon>Fungi</taxon>
        <taxon>Fungi incertae sedis</taxon>
        <taxon>Mucoromycota</taxon>
        <taxon>Mucoromycotina</taxon>
        <taxon>Mucoromycetes</taxon>
        <taxon>Mucorales</taxon>
        <taxon>Mucorineae</taxon>
        <taxon>Mucoraceae</taxon>
        <taxon>Apophysomyces</taxon>
    </lineage>
</organism>
<feature type="compositionally biased region" description="Polar residues" evidence="1">
    <location>
        <begin position="1"/>
        <end position="11"/>
    </location>
</feature>
<keyword evidence="4" id="KW-1185">Reference proteome</keyword>
<feature type="compositionally biased region" description="Polar residues" evidence="1">
    <location>
        <begin position="54"/>
        <end position="67"/>
    </location>
</feature>
<proteinExistence type="predicted"/>
<dbReference type="Pfam" id="PF20499">
    <property type="entry name" value="DUF6729"/>
    <property type="match status" value="1"/>
</dbReference>
<feature type="region of interest" description="Disordered" evidence="1">
    <location>
        <begin position="1"/>
        <end position="20"/>
    </location>
</feature>